<accession>A0A0C2W9P6</accession>
<gene>
    <name evidence="5" type="ORF">KP77_02970</name>
</gene>
<dbReference type="AlphaFoldDB" id="A0A0C2W9P6"/>
<dbReference type="SUPFAM" id="SSF48403">
    <property type="entry name" value="Ankyrin repeat"/>
    <property type="match status" value="1"/>
</dbReference>
<evidence type="ECO:0000313" key="6">
    <source>
        <dbReference type="Proteomes" id="UP000031950"/>
    </source>
</evidence>
<keyword evidence="4" id="KW-0812">Transmembrane</keyword>
<evidence type="ECO:0000256" key="3">
    <source>
        <dbReference type="PROSITE-ProRule" id="PRU00023"/>
    </source>
</evidence>
<proteinExistence type="predicted"/>
<dbReference type="PROSITE" id="PS50297">
    <property type="entry name" value="ANK_REP_REGION"/>
    <property type="match status" value="2"/>
</dbReference>
<organism evidence="5 6">
    <name type="scientific">Jeotgalibacillus alimentarius</name>
    <dbReference type="NCBI Taxonomy" id="135826"/>
    <lineage>
        <taxon>Bacteria</taxon>
        <taxon>Bacillati</taxon>
        <taxon>Bacillota</taxon>
        <taxon>Bacilli</taxon>
        <taxon>Bacillales</taxon>
        <taxon>Caryophanaceae</taxon>
        <taxon>Jeotgalibacillus</taxon>
    </lineage>
</organism>
<keyword evidence="6" id="KW-1185">Reference proteome</keyword>
<dbReference type="EMBL" id="JXRQ01000008">
    <property type="protein sequence ID" value="KIL53321.1"/>
    <property type="molecule type" value="Genomic_DNA"/>
</dbReference>
<dbReference type="OrthoDB" id="1897609at2"/>
<reference evidence="5 6" key="1">
    <citation type="submission" date="2015-01" db="EMBL/GenBank/DDBJ databases">
        <title>Genome sequence of Jeotgalibacillus alimentarius.</title>
        <authorList>
            <person name="Goh K.M."/>
            <person name="Chan K.-G."/>
            <person name="Yaakop A.S."/>
            <person name="Ee R."/>
            <person name="Gan H.M."/>
            <person name="Chan C.S."/>
        </authorList>
    </citation>
    <scope>NUCLEOTIDE SEQUENCE [LARGE SCALE GENOMIC DNA]</scope>
    <source>
        <strain evidence="5 6">YKJ-13</strain>
    </source>
</reference>
<feature type="repeat" description="ANK" evidence="3">
    <location>
        <begin position="30"/>
        <end position="62"/>
    </location>
</feature>
<dbReference type="PANTHER" id="PTHR24198">
    <property type="entry name" value="ANKYRIN REPEAT AND PROTEIN KINASE DOMAIN-CONTAINING PROTEIN"/>
    <property type="match status" value="1"/>
</dbReference>
<evidence type="ECO:0000256" key="1">
    <source>
        <dbReference type="ARBA" id="ARBA00022737"/>
    </source>
</evidence>
<dbReference type="RefSeq" id="WP_041120995.1">
    <property type="nucleotide sequence ID" value="NZ_JXRQ01000008.1"/>
</dbReference>
<feature type="repeat" description="ANK" evidence="3">
    <location>
        <begin position="63"/>
        <end position="95"/>
    </location>
</feature>
<keyword evidence="1" id="KW-0677">Repeat</keyword>
<keyword evidence="4" id="KW-0472">Membrane</keyword>
<feature type="repeat" description="ANK" evidence="3">
    <location>
        <begin position="235"/>
        <end position="267"/>
    </location>
</feature>
<dbReference type="Gene3D" id="1.25.40.20">
    <property type="entry name" value="Ankyrin repeat-containing domain"/>
    <property type="match status" value="2"/>
</dbReference>
<dbReference type="PANTHER" id="PTHR24198:SF165">
    <property type="entry name" value="ANKYRIN REPEAT-CONTAINING PROTEIN-RELATED"/>
    <property type="match status" value="1"/>
</dbReference>
<dbReference type="PATRIC" id="fig|135826.4.peg.301"/>
<dbReference type="Pfam" id="PF12796">
    <property type="entry name" value="Ank_2"/>
    <property type="match status" value="2"/>
</dbReference>
<evidence type="ECO:0000313" key="5">
    <source>
        <dbReference type="EMBL" id="KIL53321.1"/>
    </source>
</evidence>
<dbReference type="STRING" id="135826.KP77_02970"/>
<evidence type="ECO:0000256" key="4">
    <source>
        <dbReference type="SAM" id="Phobius"/>
    </source>
</evidence>
<comment type="caution">
    <text evidence="5">The sequence shown here is derived from an EMBL/GenBank/DDBJ whole genome shotgun (WGS) entry which is preliminary data.</text>
</comment>
<keyword evidence="4" id="KW-1133">Transmembrane helix</keyword>
<dbReference type="SMART" id="SM00248">
    <property type="entry name" value="ANK"/>
    <property type="match status" value="6"/>
</dbReference>
<name>A0A0C2W9P6_9BACL</name>
<dbReference type="InterPro" id="IPR036770">
    <property type="entry name" value="Ankyrin_rpt-contain_sf"/>
</dbReference>
<protein>
    <submittedName>
        <fullName evidence="5">Uncharacterized protein</fullName>
    </submittedName>
</protein>
<keyword evidence="2 3" id="KW-0040">ANK repeat</keyword>
<dbReference type="Proteomes" id="UP000031950">
    <property type="component" value="Unassembled WGS sequence"/>
</dbReference>
<evidence type="ECO:0000256" key="2">
    <source>
        <dbReference type="ARBA" id="ARBA00023043"/>
    </source>
</evidence>
<feature type="transmembrane region" description="Helical" evidence="4">
    <location>
        <begin position="5"/>
        <end position="24"/>
    </location>
</feature>
<sequence>MKKKWAIVLVVILLVVILITVYLMNRSGEVDNEALFVAITEGNTESVKDLIEEGQNVNVQSDEGLTALQTAITFVQPEIAQLLLTEGADPSTGDAWLAARSMIDPTIDESGINDQMRALLQDMHGGDDSLIFELNDQDETLFFEAVRMRDGELFNWLAEEGVKSEVINSSGDTLFHTAARYPYDAVSFVAETISYPGANVNVNGDTPMTAAVKSNNSDWISVFAETDDINWQNENGWTPLMFAVDYGFKEATETLLSLGADVDIKNSNGETVADIAANYDNEEINVLLNQY</sequence>
<dbReference type="InterPro" id="IPR002110">
    <property type="entry name" value="Ankyrin_rpt"/>
</dbReference>
<dbReference type="PROSITE" id="PS50088">
    <property type="entry name" value="ANK_REPEAT"/>
    <property type="match status" value="3"/>
</dbReference>